<name>F8JUH6_STREN</name>
<keyword evidence="2 4" id="KW-0472">Membrane</keyword>
<protein>
    <recommendedName>
        <fullName evidence="7">Mce-associated membrane protein</fullName>
    </recommendedName>
</protein>
<dbReference type="HOGENOM" id="CLU_072301_2_2_11"/>
<sequence length="195" mass="20709">MDTGEEREGVTTVDDPPQAQAAPDAGRPVRVRWRRPLLVLAALVVLVGCGTLLYEGFRLRAAPAVTNRALTDAAATDAVAGEVGDALAKVFSYGPDSTEATGGTARDLLAGPAADQYRALFAQVAPRVTEQRLTLTTHVVRTGVIRLTGDRADLLAFLDQRAQRQGKAATTAAAQLSVTARRVGGHWRITDLRAR</sequence>
<dbReference type="KEGG" id="sct:SCAT_3231"/>
<dbReference type="STRING" id="1003195.SCATT_32270"/>
<evidence type="ECO:0000256" key="3">
    <source>
        <dbReference type="SAM" id="MobiDB-lite"/>
    </source>
</evidence>
<accession>F8JUH6</accession>
<keyword evidence="4" id="KW-0812">Transmembrane</keyword>
<dbReference type="EMBL" id="CP003219">
    <property type="protein sequence ID" value="AEW95598.1"/>
    <property type="molecule type" value="Genomic_DNA"/>
</dbReference>
<dbReference type="KEGG" id="scy:SCATT_32270"/>
<dbReference type="SUPFAM" id="SSF54427">
    <property type="entry name" value="NTF2-like"/>
    <property type="match status" value="1"/>
</dbReference>
<dbReference type="RefSeq" id="WP_014143963.1">
    <property type="nucleotide sequence ID" value="NC_016111.1"/>
</dbReference>
<gene>
    <name evidence="5" type="ordered locus">SCATT_32270</name>
</gene>
<dbReference type="Gene3D" id="3.10.450.50">
    <property type="match status" value="1"/>
</dbReference>
<dbReference type="AlphaFoldDB" id="F8JUH6"/>
<comment type="subcellular location">
    <subcellularLocation>
        <location evidence="1">Membrane</location>
    </subcellularLocation>
</comment>
<reference evidence="6" key="1">
    <citation type="submission" date="2011-12" db="EMBL/GenBank/DDBJ databases">
        <title>Complete genome sequence of Streptomyces cattleya strain DSM 46488.</title>
        <authorList>
            <person name="Ou H.-Y."/>
            <person name="Li P."/>
            <person name="Zhao C."/>
            <person name="O'Hagan D."/>
            <person name="Deng Z."/>
        </authorList>
    </citation>
    <scope>NUCLEOTIDE SEQUENCE [LARGE SCALE GENOMIC DNA]</scope>
    <source>
        <strain evidence="6">ATCC 35852 / DSM 46488 / JCM 4925 / NBRC 14057 / NRRL 8057</strain>
    </source>
</reference>
<dbReference type="InterPro" id="IPR032710">
    <property type="entry name" value="NTF2-like_dom_sf"/>
</dbReference>
<dbReference type="eggNOG" id="ENOG5033U7D">
    <property type="taxonomic scope" value="Bacteria"/>
</dbReference>
<evidence type="ECO:0000313" key="5">
    <source>
        <dbReference type="EMBL" id="AEW95598.1"/>
    </source>
</evidence>
<accession>G8WZZ7</accession>
<feature type="compositionally biased region" description="Low complexity" evidence="3">
    <location>
        <begin position="14"/>
        <end position="25"/>
    </location>
</feature>
<evidence type="ECO:0000256" key="4">
    <source>
        <dbReference type="SAM" id="Phobius"/>
    </source>
</evidence>
<dbReference type="PANTHER" id="PTHR37042:SF4">
    <property type="entry name" value="OUTER MEMBRANE PROTEIN RV1973"/>
    <property type="match status" value="1"/>
</dbReference>
<evidence type="ECO:0008006" key="7">
    <source>
        <dbReference type="Google" id="ProtNLM"/>
    </source>
</evidence>
<dbReference type="OrthoDB" id="4210236at2"/>
<evidence type="ECO:0000256" key="2">
    <source>
        <dbReference type="ARBA" id="ARBA00023136"/>
    </source>
</evidence>
<dbReference type="PANTHER" id="PTHR37042">
    <property type="entry name" value="OUTER MEMBRANE PROTEIN RV1973"/>
    <property type="match status" value="1"/>
</dbReference>
<organism evidence="5 6">
    <name type="scientific">Streptantibioticus cattleyicolor (strain ATCC 35852 / DSM 46488 / JCM 4925 / NBRC 14057 / NRRL 8057)</name>
    <name type="common">Streptomyces cattleya</name>
    <dbReference type="NCBI Taxonomy" id="1003195"/>
    <lineage>
        <taxon>Bacteria</taxon>
        <taxon>Bacillati</taxon>
        <taxon>Actinomycetota</taxon>
        <taxon>Actinomycetes</taxon>
        <taxon>Kitasatosporales</taxon>
        <taxon>Streptomycetaceae</taxon>
        <taxon>Streptantibioticus</taxon>
    </lineage>
</organism>
<evidence type="ECO:0000256" key="1">
    <source>
        <dbReference type="ARBA" id="ARBA00004370"/>
    </source>
</evidence>
<proteinExistence type="predicted"/>
<feature type="transmembrane region" description="Helical" evidence="4">
    <location>
        <begin position="37"/>
        <end position="57"/>
    </location>
</feature>
<keyword evidence="6" id="KW-1185">Reference proteome</keyword>
<keyword evidence="4" id="KW-1133">Transmembrane helix</keyword>
<dbReference type="PATRIC" id="fig|1003195.11.peg.4712"/>
<evidence type="ECO:0000313" key="6">
    <source>
        <dbReference type="Proteomes" id="UP000007842"/>
    </source>
</evidence>
<feature type="region of interest" description="Disordered" evidence="3">
    <location>
        <begin position="1"/>
        <end position="27"/>
    </location>
</feature>
<dbReference type="GO" id="GO:0016020">
    <property type="term" value="C:membrane"/>
    <property type="evidence" value="ECO:0007669"/>
    <property type="project" value="UniProtKB-SubCell"/>
</dbReference>
<dbReference type="Proteomes" id="UP000007842">
    <property type="component" value="Chromosome"/>
</dbReference>